<comment type="caution">
    <text evidence="1">The sequence shown here is derived from an EMBL/GenBank/DDBJ whole genome shotgun (WGS) entry which is preliminary data.</text>
</comment>
<dbReference type="AlphaFoldDB" id="A0A4Y9ZW87"/>
<dbReference type="Proteomes" id="UP000298061">
    <property type="component" value="Unassembled WGS sequence"/>
</dbReference>
<evidence type="ECO:0000313" key="2">
    <source>
        <dbReference type="Proteomes" id="UP000298061"/>
    </source>
</evidence>
<accession>A0A4Y9ZW87</accession>
<dbReference type="EMBL" id="SFCI01000551">
    <property type="protein sequence ID" value="TFY79146.1"/>
    <property type="molecule type" value="Genomic_DNA"/>
</dbReference>
<gene>
    <name evidence="1" type="ORF">EWM64_g4866</name>
</gene>
<evidence type="ECO:0000313" key="1">
    <source>
        <dbReference type="EMBL" id="TFY79146.1"/>
    </source>
</evidence>
<organism evidence="1 2">
    <name type="scientific">Hericium alpestre</name>
    <dbReference type="NCBI Taxonomy" id="135208"/>
    <lineage>
        <taxon>Eukaryota</taxon>
        <taxon>Fungi</taxon>
        <taxon>Dikarya</taxon>
        <taxon>Basidiomycota</taxon>
        <taxon>Agaricomycotina</taxon>
        <taxon>Agaricomycetes</taxon>
        <taxon>Russulales</taxon>
        <taxon>Hericiaceae</taxon>
        <taxon>Hericium</taxon>
    </lineage>
</organism>
<sequence>MLLALAGSISCCYFGWKCVSSLHIFVDYAPSLVNDSAFKRMIFAQMTQTHADIRPPCAARRAHEPLRRCAVHRAEDMHKAKLAARG</sequence>
<reference evidence="1 2" key="1">
    <citation type="submission" date="2019-02" db="EMBL/GenBank/DDBJ databases">
        <title>Genome sequencing of the rare red list fungi Hericium alpestre (H. flagellum).</title>
        <authorList>
            <person name="Buettner E."/>
            <person name="Kellner H."/>
        </authorList>
    </citation>
    <scope>NUCLEOTIDE SEQUENCE [LARGE SCALE GENOMIC DNA]</scope>
    <source>
        <strain evidence="1 2">DSM 108284</strain>
    </source>
</reference>
<protein>
    <submittedName>
        <fullName evidence="1">Uncharacterized protein</fullName>
    </submittedName>
</protein>
<proteinExistence type="predicted"/>
<name>A0A4Y9ZW87_9AGAM</name>
<keyword evidence="2" id="KW-1185">Reference proteome</keyword>